<evidence type="ECO:0000313" key="2">
    <source>
        <dbReference type="EMBL" id="RIA91979.1"/>
    </source>
</evidence>
<comment type="caution">
    <text evidence="2">The sequence shown here is derived from an EMBL/GenBank/DDBJ whole genome shotgun (WGS) entry which is preliminary data.</text>
</comment>
<dbReference type="AlphaFoldDB" id="A0A397T3Q2"/>
<accession>A0A397T3Q2</accession>
<evidence type="ECO:0000256" key="1">
    <source>
        <dbReference type="SAM" id="Phobius"/>
    </source>
</evidence>
<keyword evidence="1" id="KW-0472">Membrane</keyword>
<keyword evidence="3" id="KW-1185">Reference proteome</keyword>
<keyword evidence="1" id="KW-0812">Transmembrane</keyword>
<dbReference type="OrthoDB" id="2414239at2759"/>
<name>A0A397T3Q2_9GLOM</name>
<dbReference type="EMBL" id="QKYT01000138">
    <property type="protein sequence ID" value="RIA91979.1"/>
    <property type="molecule type" value="Genomic_DNA"/>
</dbReference>
<feature type="transmembrane region" description="Helical" evidence="1">
    <location>
        <begin position="41"/>
        <end position="63"/>
    </location>
</feature>
<dbReference type="Proteomes" id="UP000265703">
    <property type="component" value="Unassembled WGS sequence"/>
</dbReference>
<reference evidence="2 3" key="1">
    <citation type="submission" date="2018-06" db="EMBL/GenBank/DDBJ databases">
        <title>Comparative genomics reveals the genomic features of Rhizophagus irregularis, R. cerebriforme, R. diaphanum and Gigaspora rosea, and their symbiotic lifestyle signature.</title>
        <authorList>
            <person name="Morin E."/>
            <person name="San Clemente H."/>
            <person name="Chen E.C.H."/>
            <person name="De La Providencia I."/>
            <person name="Hainaut M."/>
            <person name="Kuo A."/>
            <person name="Kohler A."/>
            <person name="Murat C."/>
            <person name="Tang N."/>
            <person name="Roy S."/>
            <person name="Loubradou J."/>
            <person name="Henrissat B."/>
            <person name="Grigoriev I.V."/>
            <person name="Corradi N."/>
            <person name="Roux C."/>
            <person name="Martin F.M."/>
        </authorList>
    </citation>
    <scope>NUCLEOTIDE SEQUENCE [LARGE SCALE GENOMIC DNA]</scope>
    <source>
        <strain evidence="2 3">DAOM 227022</strain>
    </source>
</reference>
<organism evidence="2 3">
    <name type="scientific">Glomus cerebriforme</name>
    <dbReference type="NCBI Taxonomy" id="658196"/>
    <lineage>
        <taxon>Eukaryota</taxon>
        <taxon>Fungi</taxon>
        <taxon>Fungi incertae sedis</taxon>
        <taxon>Mucoromycota</taxon>
        <taxon>Glomeromycotina</taxon>
        <taxon>Glomeromycetes</taxon>
        <taxon>Glomerales</taxon>
        <taxon>Glomeraceae</taxon>
        <taxon>Glomus</taxon>
    </lineage>
</organism>
<keyword evidence="1" id="KW-1133">Transmembrane helix</keyword>
<sequence>MTQEHLIQSLGNEIKVKAGRFLNHAEKYFHEYQAFTKDHPFLGLFIAIFSILAIMPVLCFTVFSFFTTFITLGSAIALIIRIIFKYIDEYGINNQSKMTNEVFESIESDIKTLKI</sequence>
<evidence type="ECO:0000313" key="3">
    <source>
        <dbReference type="Proteomes" id="UP000265703"/>
    </source>
</evidence>
<feature type="transmembrane region" description="Helical" evidence="1">
    <location>
        <begin position="69"/>
        <end position="87"/>
    </location>
</feature>
<gene>
    <name evidence="2" type="ORF">C1645_736742</name>
</gene>
<protein>
    <submittedName>
        <fullName evidence="2">Uncharacterized protein</fullName>
    </submittedName>
</protein>
<proteinExistence type="predicted"/>
<dbReference type="Pfam" id="PF16015">
    <property type="entry name" value="Promethin"/>
    <property type="match status" value="1"/>
</dbReference>